<name>A0A5C3QGZ2_9AGAR</name>
<feature type="signal peptide" evidence="1">
    <location>
        <begin position="1"/>
        <end position="20"/>
    </location>
</feature>
<dbReference type="Proteomes" id="UP000305067">
    <property type="component" value="Unassembled WGS sequence"/>
</dbReference>
<organism evidence="2 3">
    <name type="scientific">Pterulicium gracile</name>
    <dbReference type="NCBI Taxonomy" id="1884261"/>
    <lineage>
        <taxon>Eukaryota</taxon>
        <taxon>Fungi</taxon>
        <taxon>Dikarya</taxon>
        <taxon>Basidiomycota</taxon>
        <taxon>Agaricomycotina</taxon>
        <taxon>Agaricomycetes</taxon>
        <taxon>Agaricomycetidae</taxon>
        <taxon>Agaricales</taxon>
        <taxon>Pleurotineae</taxon>
        <taxon>Pterulaceae</taxon>
        <taxon>Pterulicium</taxon>
    </lineage>
</organism>
<sequence length="185" mass="19628">MLASAISIAAVSALLPAAFASPTLAARACDGGAHVQGKPTSIEGINWPWGGPGEWRVNTALAGSQLYSEFGMRSSAGEWFVEPSTQDPSKYIIRSTAVNDLVISVSGTGGAPQLSTFDAADATQRFEINCDLCSRPGTAQPHAFTCSFKTSSNECITSLLPGSAMGTRPCTSDWWWDQQFDFLIQ</sequence>
<reference evidence="2 3" key="1">
    <citation type="journal article" date="2019" name="Nat. Ecol. Evol.">
        <title>Megaphylogeny resolves global patterns of mushroom evolution.</title>
        <authorList>
            <person name="Varga T."/>
            <person name="Krizsan K."/>
            <person name="Foldi C."/>
            <person name="Dima B."/>
            <person name="Sanchez-Garcia M."/>
            <person name="Sanchez-Ramirez S."/>
            <person name="Szollosi G.J."/>
            <person name="Szarkandi J.G."/>
            <person name="Papp V."/>
            <person name="Albert L."/>
            <person name="Andreopoulos W."/>
            <person name="Angelini C."/>
            <person name="Antonin V."/>
            <person name="Barry K.W."/>
            <person name="Bougher N.L."/>
            <person name="Buchanan P."/>
            <person name="Buyck B."/>
            <person name="Bense V."/>
            <person name="Catcheside P."/>
            <person name="Chovatia M."/>
            <person name="Cooper J."/>
            <person name="Damon W."/>
            <person name="Desjardin D."/>
            <person name="Finy P."/>
            <person name="Geml J."/>
            <person name="Haridas S."/>
            <person name="Hughes K."/>
            <person name="Justo A."/>
            <person name="Karasinski D."/>
            <person name="Kautmanova I."/>
            <person name="Kiss B."/>
            <person name="Kocsube S."/>
            <person name="Kotiranta H."/>
            <person name="LaButti K.M."/>
            <person name="Lechner B.E."/>
            <person name="Liimatainen K."/>
            <person name="Lipzen A."/>
            <person name="Lukacs Z."/>
            <person name="Mihaltcheva S."/>
            <person name="Morgado L.N."/>
            <person name="Niskanen T."/>
            <person name="Noordeloos M.E."/>
            <person name="Ohm R.A."/>
            <person name="Ortiz-Santana B."/>
            <person name="Ovrebo C."/>
            <person name="Racz N."/>
            <person name="Riley R."/>
            <person name="Savchenko A."/>
            <person name="Shiryaev A."/>
            <person name="Soop K."/>
            <person name="Spirin V."/>
            <person name="Szebenyi C."/>
            <person name="Tomsovsky M."/>
            <person name="Tulloss R.E."/>
            <person name="Uehling J."/>
            <person name="Grigoriev I.V."/>
            <person name="Vagvolgyi C."/>
            <person name="Papp T."/>
            <person name="Martin F.M."/>
            <person name="Miettinen O."/>
            <person name="Hibbett D.S."/>
            <person name="Nagy L.G."/>
        </authorList>
    </citation>
    <scope>NUCLEOTIDE SEQUENCE [LARGE SCALE GENOMIC DNA]</scope>
    <source>
        <strain evidence="2 3">CBS 309.79</strain>
    </source>
</reference>
<protein>
    <recommendedName>
        <fullName evidence="4">Ricin B lectin domain-containing protein</fullName>
    </recommendedName>
</protein>
<evidence type="ECO:0000313" key="2">
    <source>
        <dbReference type="EMBL" id="TFL00390.1"/>
    </source>
</evidence>
<evidence type="ECO:0008006" key="4">
    <source>
        <dbReference type="Google" id="ProtNLM"/>
    </source>
</evidence>
<evidence type="ECO:0000313" key="3">
    <source>
        <dbReference type="Proteomes" id="UP000305067"/>
    </source>
</evidence>
<dbReference type="AlphaFoldDB" id="A0A5C3QGZ2"/>
<dbReference type="EMBL" id="ML178829">
    <property type="protein sequence ID" value="TFL00390.1"/>
    <property type="molecule type" value="Genomic_DNA"/>
</dbReference>
<gene>
    <name evidence="2" type="ORF">BDV98DRAFT_569715</name>
</gene>
<proteinExistence type="predicted"/>
<keyword evidence="3" id="KW-1185">Reference proteome</keyword>
<evidence type="ECO:0000256" key="1">
    <source>
        <dbReference type="SAM" id="SignalP"/>
    </source>
</evidence>
<feature type="chain" id="PRO_5022684022" description="Ricin B lectin domain-containing protein" evidence="1">
    <location>
        <begin position="21"/>
        <end position="185"/>
    </location>
</feature>
<keyword evidence="1" id="KW-0732">Signal</keyword>
<accession>A0A5C3QGZ2</accession>